<dbReference type="PROSITE" id="PS51257">
    <property type="entry name" value="PROKAR_LIPOPROTEIN"/>
    <property type="match status" value="1"/>
</dbReference>
<accession>A0ABT6Y3Z2</accession>
<dbReference type="Proteomes" id="UP001236507">
    <property type="component" value="Unassembled WGS sequence"/>
</dbReference>
<evidence type="ECO:0000313" key="3">
    <source>
        <dbReference type="Proteomes" id="UP001236507"/>
    </source>
</evidence>
<keyword evidence="3" id="KW-1185">Reference proteome</keyword>
<protein>
    <recommendedName>
        <fullName evidence="4">Lipoprotein</fullName>
    </recommendedName>
</protein>
<comment type="caution">
    <text evidence="2">The sequence shown here is derived from an EMBL/GenBank/DDBJ whole genome shotgun (WGS) entry which is preliminary data.</text>
</comment>
<dbReference type="RefSeq" id="WP_283343526.1">
    <property type="nucleotide sequence ID" value="NZ_JASHIF010000002.1"/>
</dbReference>
<evidence type="ECO:0000256" key="1">
    <source>
        <dbReference type="SAM" id="SignalP"/>
    </source>
</evidence>
<evidence type="ECO:0008006" key="4">
    <source>
        <dbReference type="Google" id="ProtNLM"/>
    </source>
</evidence>
<sequence>MKFFAYTLVLLSGIAVFSSCNHLFKCEGYACVSPPPIPRFSIFNASGKNITDSTSFYIRSAGDDTKYKGTVVGTPTAVIYWDIMFTKAGNGIKDFELFINDTKIGNIVYETLVVKSECCSNSVINTLNFNGNSILASQNQYGVYELKLK</sequence>
<feature type="signal peptide" evidence="1">
    <location>
        <begin position="1"/>
        <end position="17"/>
    </location>
</feature>
<dbReference type="EMBL" id="JASHIF010000002">
    <property type="protein sequence ID" value="MDI9858287.1"/>
    <property type="molecule type" value="Genomic_DNA"/>
</dbReference>
<name>A0ABT6Y3Z2_9BACT</name>
<proteinExistence type="predicted"/>
<gene>
    <name evidence="2" type="ORF">QM524_03585</name>
</gene>
<reference evidence="2 3" key="1">
    <citation type="submission" date="2023-05" db="EMBL/GenBank/DDBJ databases">
        <title>Novel species of genus Flectobacillus isolated from stream in China.</title>
        <authorList>
            <person name="Lu H."/>
        </authorList>
    </citation>
    <scope>NUCLEOTIDE SEQUENCE [LARGE SCALE GENOMIC DNA]</scope>
    <source>
        <strain evidence="2 3">KCTC 42575</strain>
    </source>
</reference>
<evidence type="ECO:0000313" key="2">
    <source>
        <dbReference type="EMBL" id="MDI9858287.1"/>
    </source>
</evidence>
<feature type="chain" id="PRO_5045683342" description="Lipoprotein" evidence="1">
    <location>
        <begin position="18"/>
        <end position="149"/>
    </location>
</feature>
<organism evidence="2 3">
    <name type="scientific">Flectobacillus roseus</name>
    <dbReference type="NCBI Taxonomy" id="502259"/>
    <lineage>
        <taxon>Bacteria</taxon>
        <taxon>Pseudomonadati</taxon>
        <taxon>Bacteroidota</taxon>
        <taxon>Cytophagia</taxon>
        <taxon>Cytophagales</taxon>
        <taxon>Flectobacillaceae</taxon>
        <taxon>Flectobacillus</taxon>
    </lineage>
</organism>
<keyword evidence="1" id="KW-0732">Signal</keyword>